<reference evidence="9" key="1">
    <citation type="submission" date="2018-08" db="EMBL/GenBank/DDBJ databases">
        <title>Draft genome sequence of azole-resistant Aspergillus thermomutatus (Neosartorya pseudofischeri) strain HMR AF 39, isolated from a human nasal aspirate.</title>
        <authorList>
            <person name="Parent-Michaud M."/>
            <person name="Dufresne P.J."/>
            <person name="Fournier E."/>
            <person name="Martineau C."/>
            <person name="Moreira S."/>
            <person name="Perkins V."/>
            <person name="De Repentigny L."/>
            <person name="Dufresne S.F."/>
        </authorList>
    </citation>
    <scope>NUCLEOTIDE SEQUENCE [LARGE SCALE GENOMIC DNA]</scope>
    <source>
        <strain evidence="9">HMR AF 39</strain>
    </source>
</reference>
<evidence type="ECO:0000313" key="10">
    <source>
        <dbReference type="Proteomes" id="UP000215305"/>
    </source>
</evidence>
<comment type="caution">
    <text evidence="9">The sequence shown here is derived from an EMBL/GenBank/DDBJ whole genome shotgun (WGS) entry which is preliminary data.</text>
</comment>
<evidence type="ECO:0000256" key="6">
    <source>
        <dbReference type="ARBA" id="ARBA00023242"/>
    </source>
</evidence>
<dbReference type="CDD" id="cd00067">
    <property type="entry name" value="GAL4"/>
    <property type="match status" value="1"/>
</dbReference>
<dbReference type="OrthoDB" id="4337792at2759"/>
<dbReference type="PROSITE" id="PS00463">
    <property type="entry name" value="ZN2_CY6_FUNGAL_1"/>
    <property type="match status" value="1"/>
</dbReference>
<dbReference type="Pfam" id="PF04082">
    <property type="entry name" value="Fungal_trans"/>
    <property type="match status" value="1"/>
</dbReference>
<sequence>MVKPTEPTRRRRRPALSCVQCRRRKVKCDRNSPCGQCTAHKSTTLCTYAVDRATGSERQVSQRPQGPVLLEAADQGASAPQQPVSDSTDLLNGESTGPVTYSQSEGPALCIAHDLDRTHSIPQNLSVNSSTSQAPSGSIHGILSKTRVFGHGHWMCSVPLVEGLPALIQDMPSRQAGEQISEAIAKCKQLARDIKKQMPSRSPLPPSIHKLLPSRPVLDELVQLYFSTFESCYRILHTQLFRAEYETYTRDPEMATTPFKVKLLLVLATAAPLHGDAKAYNELAAKARAWIHIAQGWLSAPFEKDRLTLDGIQIHCLLLLARQVNRVGADLAWISAGSLIRMAMQMGLHQDPSYLGEMSVLHRELRRRLWYTVLELNVQAALDSGMAPMITAAEYTTQPPSNLDDDELIEAYGEGPPAKATSIPTQTSVQRLLADSLALRLEATIVINNLQDKPSYEQVLRLGNELASVCRNATTVVDHDMSNDYDTSTNATSPRRFKYNFCEHYLCRFLLSLHYPYAAKSKRNPLYSYSQKVCLEAALDLVSLLEDKIYRRLLLSGGGMYRDIITRGAVVIFLELVSQLEANNSIFSKQRNRARREPLLEDARKVVQYAHDRLWYGETNVRGYLFVSMAMAQVEALLDGLPTKEAVINAAGQSLTVCRDILESMAASSLSPNASHPDIASWTYGDMLAMPTVADADFDFLNNENLNFDLSDPYFVQQWTDQCWPQNLFNSEEEPRQVPSHDGVNLVGTSAIPITTRAQNATDQL</sequence>
<organism evidence="9 10">
    <name type="scientific">Aspergillus thermomutatus</name>
    <name type="common">Neosartorya pseudofischeri</name>
    <dbReference type="NCBI Taxonomy" id="41047"/>
    <lineage>
        <taxon>Eukaryota</taxon>
        <taxon>Fungi</taxon>
        <taxon>Dikarya</taxon>
        <taxon>Ascomycota</taxon>
        <taxon>Pezizomycotina</taxon>
        <taxon>Eurotiomycetes</taxon>
        <taxon>Eurotiomycetidae</taxon>
        <taxon>Eurotiales</taxon>
        <taxon>Aspergillaceae</taxon>
        <taxon>Aspergillus</taxon>
        <taxon>Aspergillus subgen. Fumigati</taxon>
    </lineage>
</organism>
<dbReference type="Pfam" id="PF00172">
    <property type="entry name" value="Zn_clus"/>
    <property type="match status" value="1"/>
</dbReference>
<evidence type="ECO:0000259" key="8">
    <source>
        <dbReference type="PROSITE" id="PS50048"/>
    </source>
</evidence>
<dbReference type="RefSeq" id="XP_026616621.1">
    <property type="nucleotide sequence ID" value="XM_026761641.1"/>
</dbReference>
<keyword evidence="1" id="KW-0479">Metal-binding</keyword>
<dbReference type="InterPro" id="IPR036864">
    <property type="entry name" value="Zn2-C6_fun-type_DNA-bd_sf"/>
</dbReference>
<dbReference type="InterPro" id="IPR001138">
    <property type="entry name" value="Zn2Cys6_DnaBD"/>
</dbReference>
<dbReference type="GO" id="GO:0008270">
    <property type="term" value="F:zinc ion binding"/>
    <property type="evidence" value="ECO:0007669"/>
    <property type="project" value="InterPro"/>
</dbReference>
<protein>
    <recommendedName>
        <fullName evidence="8">Zn(2)-C6 fungal-type domain-containing protein</fullName>
    </recommendedName>
</protein>
<dbReference type="SMART" id="SM00066">
    <property type="entry name" value="GAL4"/>
    <property type="match status" value="1"/>
</dbReference>
<keyword evidence="6" id="KW-0539">Nucleus</keyword>
<evidence type="ECO:0000256" key="7">
    <source>
        <dbReference type="SAM" id="MobiDB-lite"/>
    </source>
</evidence>
<gene>
    <name evidence="9" type="ORF">CDV56_108022</name>
</gene>
<dbReference type="PROSITE" id="PS50048">
    <property type="entry name" value="ZN2_CY6_FUNGAL_2"/>
    <property type="match status" value="1"/>
</dbReference>
<dbReference type="Gene3D" id="4.10.240.10">
    <property type="entry name" value="Zn(2)-C6 fungal-type DNA-binding domain"/>
    <property type="match status" value="1"/>
</dbReference>
<keyword evidence="3" id="KW-0805">Transcription regulation</keyword>
<dbReference type="PANTHER" id="PTHR31944">
    <property type="entry name" value="HEME-RESPONSIVE ZINC FINGER TRANSCRIPTION FACTOR HAP1"/>
    <property type="match status" value="1"/>
</dbReference>
<accession>A0A397HIV2</accession>
<evidence type="ECO:0000313" key="9">
    <source>
        <dbReference type="EMBL" id="RHZ62018.1"/>
    </source>
</evidence>
<keyword evidence="4" id="KW-0238">DNA-binding</keyword>
<dbReference type="SUPFAM" id="SSF57701">
    <property type="entry name" value="Zn2/Cys6 DNA-binding domain"/>
    <property type="match status" value="1"/>
</dbReference>
<dbReference type="GO" id="GO:0000978">
    <property type="term" value="F:RNA polymerase II cis-regulatory region sequence-specific DNA binding"/>
    <property type="evidence" value="ECO:0007669"/>
    <property type="project" value="TreeGrafter"/>
</dbReference>
<dbReference type="GO" id="GO:0001228">
    <property type="term" value="F:DNA-binding transcription activator activity, RNA polymerase II-specific"/>
    <property type="evidence" value="ECO:0007669"/>
    <property type="project" value="TreeGrafter"/>
</dbReference>
<feature type="region of interest" description="Disordered" evidence="7">
    <location>
        <begin position="73"/>
        <end position="103"/>
    </location>
</feature>
<keyword evidence="10" id="KW-1185">Reference proteome</keyword>
<proteinExistence type="predicted"/>
<evidence type="ECO:0000256" key="1">
    <source>
        <dbReference type="ARBA" id="ARBA00022723"/>
    </source>
</evidence>
<dbReference type="EMBL" id="NKHU02000040">
    <property type="protein sequence ID" value="RHZ62018.1"/>
    <property type="molecule type" value="Genomic_DNA"/>
</dbReference>
<evidence type="ECO:0000256" key="5">
    <source>
        <dbReference type="ARBA" id="ARBA00023163"/>
    </source>
</evidence>
<keyword evidence="2" id="KW-0862">Zinc</keyword>
<dbReference type="Proteomes" id="UP000215305">
    <property type="component" value="Unassembled WGS sequence"/>
</dbReference>
<evidence type="ECO:0000256" key="4">
    <source>
        <dbReference type="ARBA" id="ARBA00023125"/>
    </source>
</evidence>
<dbReference type="InterPro" id="IPR051430">
    <property type="entry name" value="Fungal_TF_Env_Response"/>
</dbReference>
<dbReference type="AlphaFoldDB" id="A0A397HIV2"/>
<dbReference type="PANTHER" id="PTHR31944:SF129">
    <property type="entry name" value="ASPYRIDONES CLUSTER REGULATOR APDR-RELATED"/>
    <property type="match status" value="1"/>
</dbReference>
<feature type="domain" description="Zn(2)-C6 fungal-type" evidence="8">
    <location>
        <begin position="17"/>
        <end position="48"/>
    </location>
</feature>
<dbReference type="CDD" id="cd12148">
    <property type="entry name" value="fungal_TF_MHR"/>
    <property type="match status" value="1"/>
</dbReference>
<feature type="compositionally biased region" description="Polar residues" evidence="7">
    <location>
        <begin position="78"/>
        <end position="103"/>
    </location>
</feature>
<keyword evidence="5" id="KW-0804">Transcription</keyword>
<dbReference type="VEuPathDB" id="FungiDB:CDV56_108022"/>
<evidence type="ECO:0000256" key="3">
    <source>
        <dbReference type="ARBA" id="ARBA00023015"/>
    </source>
</evidence>
<dbReference type="InterPro" id="IPR007219">
    <property type="entry name" value="XnlR_reg_dom"/>
</dbReference>
<dbReference type="GeneID" id="38129996"/>
<dbReference type="GO" id="GO:0006351">
    <property type="term" value="P:DNA-templated transcription"/>
    <property type="evidence" value="ECO:0007669"/>
    <property type="project" value="InterPro"/>
</dbReference>
<name>A0A397HIV2_ASPTH</name>
<dbReference type="SMART" id="SM00906">
    <property type="entry name" value="Fungal_trans"/>
    <property type="match status" value="1"/>
</dbReference>
<evidence type="ECO:0000256" key="2">
    <source>
        <dbReference type="ARBA" id="ARBA00022833"/>
    </source>
</evidence>
<dbReference type="GO" id="GO:0005634">
    <property type="term" value="C:nucleus"/>
    <property type="evidence" value="ECO:0007669"/>
    <property type="project" value="TreeGrafter"/>
</dbReference>